<keyword evidence="3" id="KW-1185">Reference proteome</keyword>
<proteinExistence type="predicted"/>
<dbReference type="Proteomes" id="UP001266305">
    <property type="component" value="Unassembled WGS sequence"/>
</dbReference>
<evidence type="ECO:0000256" key="1">
    <source>
        <dbReference type="SAM" id="MobiDB-lite"/>
    </source>
</evidence>
<feature type="region of interest" description="Disordered" evidence="1">
    <location>
        <begin position="81"/>
        <end position="109"/>
    </location>
</feature>
<organism evidence="2 3">
    <name type="scientific">Saguinus oedipus</name>
    <name type="common">Cotton-top tamarin</name>
    <name type="synonym">Oedipomidas oedipus</name>
    <dbReference type="NCBI Taxonomy" id="9490"/>
    <lineage>
        <taxon>Eukaryota</taxon>
        <taxon>Metazoa</taxon>
        <taxon>Chordata</taxon>
        <taxon>Craniata</taxon>
        <taxon>Vertebrata</taxon>
        <taxon>Euteleostomi</taxon>
        <taxon>Mammalia</taxon>
        <taxon>Eutheria</taxon>
        <taxon>Euarchontoglires</taxon>
        <taxon>Primates</taxon>
        <taxon>Haplorrhini</taxon>
        <taxon>Platyrrhini</taxon>
        <taxon>Cebidae</taxon>
        <taxon>Callitrichinae</taxon>
        <taxon>Saguinus</taxon>
    </lineage>
</organism>
<evidence type="ECO:0000313" key="3">
    <source>
        <dbReference type="Proteomes" id="UP001266305"/>
    </source>
</evidence>
<protein>
    <submittedName>
        <fullName evidence="2">Uncharacterized protein</fullName>
    </submittedName>
</protein>
<dbReference type="EMBL" id="JASSZA010000004">
    <property type="protein sequence ID" value="KAK2114772.1"/>
    <property type="molecule type" value="Genomic_DNA"/>
</dbReference>
<name>A0ABQ9W316_SAGOE</name>
<evidence type="ECO:0000313" key="2">
    <source>
        <dbReference type="EMBL" id="KAK2114772.1"/>
    </source>
</evidence>
<comment type="caution">
    <text evidence="2">The sequence shown here is derived from an EMBL/GenBank/DDBJ whole genome shotgun (WGS) entry which is preliminary data.</text>
</comment>
<accession>A0ABQ9W316</accession>
<reference evidence="2 3" key="1">
    <citation type="submission" date="2023-05" db="EMBL/GenBank/DDBJ databases">
        <title>B98-5 Cell Line De Novo Hybrid Assembly: An Optical Mapping Approach.</title>
        <authorList>
            <person name="Kananen K."/>
            <person name="Auerbach J.A."/>
            <person name="Kautto E."/>
            <person name="Blachly J.S."/>
        </authorList>
    </citation>
    <scope>NUCLEOTIDE SEQUENCE [LARGE SCALE GENOMIC DNA]</scope>
    <source>
        <strain evidence="2">B95-8</strain>
        <tissue evidence="2">Cell line</tissue>
    </source>
</reference>
<feature type="compositionally biased region" description="Basic residues" evidence="1">
    <location>
        <begin position="99"/>
        <end position="109"/>
    </location>
</feature>
<gene>
    <name evidence="2" type="ORF">P7K49_009038</name>
</gene>
<sequence length="156" mass="17473">MSKARECSLQATETAQWPCAPRSSYGGSPRPLISPLLVYSLTHASKLTGTPKEASDQGLLAPRISIGQMISVLLSPDQPLVLSRPPSAQAKQQTPRAQTMRKQKERRRRQSCGWQGTFVEIKSAAPMTHRLFQFEQGKWIELQQKLKTLINVLLHQ</sequence>